<dbReference type="AlphaFoldDB" id="A0AAJ5MAT9"/>
<dbReference type="EMBL" id="CP047493">
    <property type="protein sequence ID" value="UXW00814.1"/>
    <property type="molecule type" value="Genomic_DNA"/>
</dbReference>
<dbReference type="Proteomes" id="UP000187097">
    <property type="component" value="Chromosome"/>
</dbReference>
<reference evidence="1" key="2">
    <citation type="submission" date="2020-01" db="EMBL/GenBank/DDBJ databases">
        <title>Complete genome investigation of Xanthomonas oryzae strains.</title>
        <authorList>
            <person name="Kaur A."/>
            <person name="Bansal K."/>
            <person name="Patil P.B."/>
        </authorList>
    </citation>
    <scope>NUCLEOTIDE SEQUENCE</scope>
    <source>
        <strain evidence="1">IXO792</strain>
    </source>
</reference>
<evidence type="ECO:0000313" key="2">
    <source>
        <dbReference type="Proteomes" id="UP000187097"/>
    </source>
</evidence>
<proteinExistence type="predicted"/>
<sequence>MFVESIGNAPRNVTDIHVFAAVAHVHGVSLIVKLIRPVFPRHLKVIEND</sequence>
<evidence type="ECO:0000313" key="1">
    <source>
        <dbReference type="EMBL" id="UXW00814.1"/>
    </source>
</evidence>
<protein>
    <submittedName>
        <fullName evidence="1">Uncharacterized protein</fullName>
    </submittedName>
</protein>
<name>A0AAJ5MAT9_XANOO</name>
<reference evidence="1" key="1">
    <citation type="submission" date="2015-01" db="EMBL/GenBank/DDBJ databases">
        <authorList>
            <person name="Midha S."/>
            <person name="Anil M.G."/>
            <person name="Mishra D."/>
            <person name="Brahma K."/>
            <person name="Laha G.S."/>
            <person name="Sundaram R.M."/>
            <person name="Sonti R.V."/>
            <person name="Patil P.B."/>
        </authorList>
    </citation>
    <scope>NUCLEOTIDE SEQUENCE</scope>
    <source>
        <strain evidence="1">IXO792</strain>
    </source>
</reference>
<organism evidence="1 2">
    <name type="scientific">Xanthomonas oryzae pv. oryzae</name>
    <dbReference type="NCBI Taxonomy" id="64187"/>
    <lineage>
        <taxon>Bacteria</taxon>
        <taxon>Pseudomonadati</taxon>
        <taxon>Pseudomonadota</taxon>
        <taxon>Gammaproteobacteria</taxon>
        <taxon>Lysobacterales</taxon>
        <taxon>Lysobacteraceae</taxon>
        <taxon>Xanthomonas</taxon>
    </lineage>
</organism>
<accession>A0AAJ5MAT9</accession>
<gene>
    <name evidence="1" type="ORF">IXO792_06350</name>
</gene>